<dbReference type="GO" id="GO:0008324">
    <property type="term" value="F:monoatomic cation transmembrane transporter activity"/>
    <property type="evidence" value="ECO:0007669"/>
    <property type="project" value="InterPro"/>
</dbReference>
<dbReference type="Proteomes" id="UP000000430">
    <property type="component" value="Chromosome"/>
</dbReference>
<evidence type="ECO:0000256" key="5">
    <source>
        <dbReference type="SAM" id="Phobius"/>
    </source>
</evidence>
<dbReference type="KEGG" id="aci:ACIAD0689"/>
<keyword evidence="3 5" id="KW-1133">Transmembrane helix</keyword>
<feature type="transmembrane region" description="Helical" evidence="5">
    <location>
        <begin position="150"/>
        <end position="171"/>
    </location>
</feature>
<feature type="transmembrane region" description="Helical" evidence="5">
    <location>
        <begin position="177"/>
        <end position="199"/>
    </location>
</feature>
<evidence type="ECO:0000256" key="4">
    <source>
        <dbReference type="ARBA" id="ARBA00023136"/>
    </source>
</evidence>
<reference evidence="7 8" key="1">
    <citation type="journal article" date="2004" name="Nucleic Acids Res.">
        <title>Unique features revealed by the genome sequence of Acinetobacter sp. ADP1, a versatile and naturally transformation competent bacterium.</title>
        <authorList>
            <person name="Barbe V."/>
            <person name="Vallenet D."/>
            <person name="Fonknechten N."/>
            <person name="Kreimeyer A."/>
            <person name="Oztas S."/>
            <person name="Labarre L."/>
            <person name="Cruveiller S."/>
            <person name="Robert C."/>
            <person name="Duprat S."/>
            <person name="Wincker P."/>
            <person name="Ornston L.N."/>
            <person name="Weissenbach J."/>
            <person name="Marliere P."/>
            <person name="Cohen G.N."/>
            <person name="Medigue C."/>
        </authorList>
    </citation>
    <scope>NUCLEOTIDE SEQUENCE [LARGE SCALE GENOMIC DNA]</scope>
    <source>
        <strain evidence="8">ATCC 33305 / BD413 / ADP1</strain>
    </source>
</reference>
<evidence type="ECO:0000259" key="6">
    <source>
        <dbReference type="Pfam" id="PF01545"/>
    </source>
</evidence>
<evidence type="ECO:0000256" key="3">
    <source>
        <dbReference type="ARBA" id="ARBA00022989"/>
    </source>
</evidence>
<feature type="transmembrane region" description="Helical" evidence="5">
    <location>
        <begin position="238"/>
        <end position="261"/>
    </location>
</feature>
<comment type="subcellular location">
    <subcellularLocation>
        <location evidence="1">Membrane</location>
        <topology evidence="1">Multi-pass membrane protein</topology>
    </subcellularLocation>
</comment>
<keyword evidence="4 5" id="KW-0472">Membrane</keyword>
<feature type="transmembrane region" description="Helical" evidence="5">
    <location>
        <begin position="211"/>
        <end position="232"/>
    </location>
</feature>
<evidence type="ECO:0000256" key="2">
    <source>
        <dbReference type="ARBA" id="ARBA00022692"/>
    </source>
</evidence>
<dbReference type="GO" id="GO:0006829">
    <property type="term" value="P:zinc ion transport"/>
    <property type="evidence" value="ECO:0007669"/>
    <property type="project" value="UniProtKB-KW"/>
</dbReference>
<evidence type="ECO:0000313" key="7">
    <source>
        <dbReference type="EMBL" id="CAG67604.1"/>
    </source>
</evidence>
<evidence type="ECO:0000313" key="8">
    <source>
        <dbReference type="Proteomes" id="UP000000430"/>
    </source>
</evidence>
<dbReference type="Gene3D" id="1.20.1510.10">
    <property type="entry name" value="Cation efflux protein transmembrane domain"/>
    <property type="match status" value="1"/>
</dbReference>
<dbReference type="GO" id="GO:0016020">
    <property type="term" value="C:membrane"/>
    <property type="evidence" value="ECO:0007669"/>
    <property type="project" value="UniProtKB-SubCell"/>
</dbReference>
<dbReference type="EMBL" id="CR543861">
    <property type="protein sequence ID" value="CAG67604.1"/>
    <property type="molecule type" value="Genomic_DNA"/>
</dbReference>
<organism evidence="7 8">
    <name type="scientific">Acinetobacter baylyi (strain ATCC 33305 / BD413 / ADP1)</name>
    <dbReference type="NCBI Taxonomy" id="62977"/>
    <lineage>
        <taxon>Bacteria</taxon>
        <taxon>Pseudomonadati</taxon>
        <taxon>Pseudomonadota</taxon>
        <taxon>Gammaproteobacteria</taxon>
        <taxon>Moraxellales</taxon>
        <taxon>Moraxellaceae</taxon>
        <taxon>Acinetobacter</taxon>
    </lineage>
</organism>
<feature type="transmembrane region" description="Helical" evidence="5">
    <location>
        <begin position="282"/>
        <end position="299"/>
    </location>
</feature>
<dbReference type="AlphaFoldDB" id="Q6FEA4"/>
<dbReference type="HOGENOM" id="CLU_835824_0_0_6"/>
<sequence length="332" mass="38197">MLQLTRVSRLMNIHCGALMNLKQQYQTSLITDALLHSLQTHSVCTTPSETIDSALNSDGMDRQWMSFFYLPELNSTTVNKIKSILSSFTEVGYIEIDQQTHHLAIYHDGPITPIEKNLEKQGIDVVFQQTQANYIPEPIDWKQIKKRHQILSWLFSINLIMLMVTFFTGLIASSTALIALALIIMSDVMIYAMTLYGIHEKQIGLYKFTRVGLYLQISLSLLLILAVIFQSVLQHQPLAQLIILVAALAFFTMLINMYLLIQTQQERPDLLNFRQWFSFYDVMFSFAVIVAGICCLLFDSNWPDITITTLMVFFLLDRSRRVFKKKTSFVVQ</sequence>
<feature type="transmembrane region" description="Helical" evidence="5">
    <location>
        <begin position="305"/>
        <end position="323"/>
    </location>
</feature>
<evidence type="ECO:0000256" key="1">
    <source>
        <dbReference type="ARBA" id="ARBA00004141"/>
    </source>
</evidence>
<dbReference type="SUPFAM" id="SSF161111">
    <property type="entry name" value="Cation efflux protein transmembrane domain-like"/>
    <property type="match status" value="1"/>
</dbReference>
<feature type="domain" description="Cation efflux protein transmembrane" evidence="6">
    <location>
        <begin position="155"/>
        <end position="326"/>
    </location>
</feature>
<keyword evidence="2 5" id="KW-0812">Transmembrane</keyword>
<gene>
    <name evidence="7" type="ordered locus">ACIAD0689</name>
</gene>
<dbReference type="STRING" id="202950.GCA_001485005_02453"/>
<dbReference type="InterPro" id="IPR027469">
    <property type="entry name" value="Cation_efflux_TMD_sf"/>
</dbReference>
<protein>
    <recommendedName>
        <fullName evidence="6">Cation efflux protein transmembrane domain-containing protein</fullName>
    </recommendedName>
</protein>
<dbReference type="eggNOG" id="COG1230">
    <property type="taxonomic scope" value="Bacteria"/>
</dbReference>
<name>Q6FEA4_ACIAD</name>
<accession>Q6FEA4</accession>
<proteinExistence type="predicted"/>
<dbReference type="Pfam" id="PF01545">
    <property type="entry name" value="Cation_efflux"/>
    <property type="match status" value="1"/>
</dbReference>
<dbReference type="InterPro" id="IPR058533">
    <property type="entry name" value="Cation_efflux_TM"/>
</dbReference>